<dbReference type="Proteomes" id="UP000550707">
    <property type="component" value="Unassembled WGS sequence"/>
</dbReference>
<keyword evidence="3" id="KW-1185">Reference proteome</keyword>
<keyword evidence="1" id="KW-0812">Transmembrane</keyword>
<gene>
    <name evidence="2" type="ORF">HJG59_007961</name>
</gene>
<protein>
    <submittedName>
        <fullName evidence="2">Uncharacterized protein</fullName>
    </submittedName>
</protein>
<sequence>MGNILSCCWKRSASPSASPNASPNASPSPVLHSVLVNQVVDELNVCVPSTRISVAVPPTIAALEYGDLDDLDFDVGQPVWRMSDIKMPTGKEALGVLCSQANLWPPLLPGSPRGEPPPQAPSCLEPAFQELALHGIPTSYSFLYMCGQFLFLFTTQMLRFFFYSYFISQPKTVLLKALLISVGLYEFVTYPYGT</sequence>
<dbReference type="EMBL" id="JACASF010000001">
    <property type="protein sequence ID" value="KAF6500938.1"/>
    <property type="molecule type" value="Genomic_DNA"/>
</dbReference>
<evidence type="ECO:0000256" key="1">
    <source>
        <dbReference type="SAM" id="Phobius"/>
    </source>
</evidence>
<proteinExistence type="predicted"/>
<evidence type="ECO:0000313" key="3">
    <source>
        <dbReference type="Proteomes" id="UP000550707"/>
    </source>
</evidence>
<comment type="caution">
    <text evidence="2">The sequence shown here is derived from an EMBL/GenBank/DDBJ whole genome shotgun (WGS) entry which is preliminary data.</text>
</comment>
<accession>A0A7J8JW09</accession>
<keyword evidence="1" id="KW-0472">Membrane</keyword>
<name>A0A7J8JW09_MOLMO</name>
<keyword evidence="1" id="KW-1133">Transmembrane helix</keyword>
<evidence type="ECO:0000313" key="2">
    <source>
        <dbReference type="EMBL" id="KAF6500938.1"/>
    </source>
</evidence>
<organism evidence="2 3">
    <name type="scientific">Molossus molossus</name>
    <name type="common">Pallas' mastiff bat</name>
    <name type="synonym">Vespertilio molossus</name>
    <dbReference type="NCBI Taxonomy" id="27622"/>
    <lineage>
        <taxon>Eukaryota</taxon>
        <taxon>Metazoa</taxon>
        <taxon>Chordata</taxon>
        <taxon>Craniata</taxon>
        <taxon>Vertebrata</taxon>
        <taxon>Euteleostomi</taxon>
        <taxon>Mammalia</taxon>
        <taxon>Eutheria</taxon>
        <taxon>Laurasiatheria</taxon>
        <taxon>Chiroptera</taxon>
        <taxon>Yangochiroptera</taxon>
        <taxon>Molossidae</taxon>
        <taxon>Molossus</taxon>
    </lineage>
</organism>
<feature type="transmembrane region" description="Helical" evidence="1">
    <location>
        <begin position="142"/>
        <end position="161"/>
    </location>
</feature>
<dbReference type="InParanoid" id="A0A7J8JW09"/>
<reference evidence="2 3" key="1">
    <citation type="journal article" date="2020" name="Nature">
        <title>Six reference-quality genomes reveal evolution of bat adaptations.</title>
        <authorList>
            <person name="Jebb D."/>
            <person name="Huang Z."/>
            <person name="Pippel M."/>
            <person name="Hughes G.M."/>
            <person name="Lavrichenko K."/>
            <person name="Devanna P."/>
            <person name="Winkler S."/>
            <person name="Jermiin L.S."/>
            <person name="Skirmuntt E.C."/>
            <person name="Katzourakis A."/>
            <person name="Burkitt-Gray L."/>
            <person name="Ray D.A."/>
            <person name="Sullivan K.A.M."/>
            <person name="Roscito J.G."/>
            <person name="Kirilenko B.M."/>
            <person name="Davalos L.M."/>
            <person name="Corthals A.P."/>
            <person name="Power M.L."/>
            <person name="Jones G."/>
            <person name="Ransome R.D."/>
            <person name="Dechmann D.K.N."/>
            <person name="Locatelli A.G."/>
            <person name="Puechmaille S.J."/>
            <person name="Fedrigo O."/>
            <person name="Jarvis E.D."/>
            <person name="Hiller M."/>
            <person name="Vernes S.C."/>
            <person name="Myers E.W."/>
            <person name="Teeling E.C."/>
        </authorList>
    </citation>
    <scope>NUCLEOTIDE SEQUENCE [LARGE SCALE GENOMIC DNA]</scope>
    <source>
        <strain evidence="2">MMolMol1</strain>
        <tissue evidence="2">Muscle</tissue>
    </source>
</reference>
<dbReference type="AlphaFoldDB" id="A0A7J8JW09"/>